<dbReference type="SUPFAM" id="SSF56784">
    <property type="entry name" value="HAD-like"/>
    <property type="match status" value="1"/>
</dbReference>
<dbReference type="AlphaFoldDB" id="A0A1I1L902"/>
<evidence type="ECO:0000256" key="6">
    <source>
        <dbReference type="ARBA" id="ARBA00023277"/>
    </source>
</evidence>
<name>A0A1I1L902_9ACTN</name>
<keyword evidence="3" id="KW-0963">Cytoplasm</keyword>
<dbReference type="PANTHER" id="PTHR42891">
    <property type="entry name" value="D-GLYCERO-BETA-D-MANNO-HEPTOSE-1,7-BISPHOSPHATE 7-PHOSPHATASE"/>
    <property type="match status" value="1"/>
</dbReference>
<dbReference type="NCBIfam" id="TIGR01549">
    <property type="entry name" value="HAD-SF-IA-v1"/>
    <property type="match status" value="1"/>
</dbReference>
<dbReference type="Pfam" id="PF13242">
    <property type="entry name" value="Hydrolase_like"/>
    <property type="match status" value="1"/>
</dbReference>
<dbReference type="InterPro" id="IPR036412">
    <property type="entry name" value="HAD-like_sf"/>
</dbReference>
<dbReference type="InterPro" id="IPR004446">
    <property type="entry name" value="Heptose_bisP_phosphatase"/>
</dbReference>
<sequence>MIRTGDGPGHGFDGGLPATHGPMRHSTPAPQPPCAPEAPEAPEAPADTADTVATAPAAEGGGTGPARSGRPPSGHGISRPAAAPEAVPSPQTPWSPPPAPAPWLFPARDRPGPRTAAAPAPAPPDRLRAVLFDRDGTLVEDVPYNDAPERVRPVPGVREALELLRARGIALGVVSNQSGVARGLLTRDRLTAVQRRVEELLGPFAVWAVCPHGPAEGCGCRKPAPGLVHAACARLGVRPEHTVVIGDIGADVRAARAAGARGVLVPTPITLPREIAEAPETAPTVAAAVRALLREHVPRHRAGTGTGTGTGTGRGRAGAGTADRESRESRESRGHR</sequence>
<evidence type="ECO:0000256" key="7">
    <source>
        <dbReference type="ARBA" id="ARBA00031828"/>
    </source>
</evidence>
<comment type="similarity">
    <text evidence="2">Belongs to the GmhB family.</text>
</comment>
<dbReference type="EMBL" id="FOLM01000005">
    <property type="protein sequence ID" value="SFC69577.1"/>
    <property type="molecule type" value="Genomic_DNA"/>
</dbReference>
<evidence type="ECO:0000256" key="1">
    <source>
        <dbReference type="ARBA" id="ARBA00004496"/>
    </source>
</evidence>
<dbReference type="GO" id="GO:0005975">
    <property type="term" value="P:carbohydrate metabolic process"/>
    <property type="evidence" value="ECO:0007669"/>
    <property type="project" value="InterPro"/>
</dbReference>
<accession>A0A1I1L902</accession>
<feature type="compositionally biased region" description="Pro residues" evidence="8">
    <location>
        <begin position="90"/>
        <end position="103"/>
    </location>
</feature>
<feature type="compositionally biased region" description="Gly residues" evidence="8">
    <location>
        <begin position="1"/>
        <end position="14"/>
    </location>
</feature>
<dbReference type="NCBIfam" id="TIGR01509">
    <property type="entry name" value="HAD-SF-IA-v3"/>
    <property type="match status" value="1"/>
</dbReference>
<evidence type="ECO:0000313" key="9">
    <source>
        <dbReference type="EMBL" id="SFC69577.1"/>
    </source>
</evidence>
<evidence type="ECO:0000256" key="5">
    <source>
        <dbReference type="ARBA" id="ARBA00022801"/>
    </source>
</evidence>
<dbReference type="STRING" id="910347.SAMN05421773_105111"/>
<dbReference type="Proteomes" id="UP000199207">
    <property type="component" value="Unassembled WGS sequence"/>
</dbReference>
<feature type="compositionally biased region" description="Low complexity" evidence="8">
    <location>
        <begin position="37"/>
        <end position="58"/>
    </location>
</feature>
<evidence type="ECO:0000313" key="10">
    <source>
        <dbReference type="Proteomes" id="UP000199207"/>
    </source>
</evidence>
<feature type="region of interest" description="Disordered" evidence="8">
    <location>
        <begin position="1"/>
        <end position="126"/>
    </location>
</feature>
<keyword evidence="4" id="KW-0479">Metal-binding</keyword>
<dbReference type="GO" id="GO:0016791">
    <property type="term" value="F:phosphatase activity"/>
    <property type="evidence" value="ECO:0007669"/>
    <property type="project" value="InterPro"/>
</dbReference>
<evidence type="ECO:0000256" key="8">
    <source>
        <dbReference type="SAM" id="MobiDB-lite"/>
    </source>
</evidence>
<dbReference type="InterPro" id="IPR006543">
    <property type="entry name" value="Histidinol-phos"/>
</dbReference>
<dbReference type="InterPro" id="IPR023214">
    <property type="entry name" value="HAD_sf"/>
</dbReference>
<keyword evidence="6" id="KW-0119">Carbohydrate metabolism</keyword>
<evidence type="ECO:0000256" key="2">
    <source>
        <dbReference type="ARBA" id="ARBA00005628"/>
    </source>
</evidence>
<feature type="region of interest" description="Disordered" evidence="8">
    <location>
        <begin position="295"/>
        <end position="336"/>
    </location>
</feature>
<evidence type="ECO:0000256" key="3">
    <source>
        <dbReference type="ARBA" id="ARBA00022490"/>
    </source>
</evidence>
<dbReference type="NCBIfam" id="TIGR01656">
    <property type="entry name" value="Histidinol-ppas"/>
    <property type="match status" value="1"/>
</dbReference>
<dbReference type="GO" id="GO:0005737">
    <property type="term" value="C:cytoplasm"/>
    <property type="evidence" value="ECO:0007669"/>
    <property type="project" value="UniProtKB-SubCell"/>
</dbReference>
<keyword evidence="5" id="KW-0378">Hydrolase</keyword>
<dbReference type="PANTHER" id="PTHR42891:SF1">
    <property type="entry name" value="D-GLYCERO-BETA-D-MANNO-HEPTOSE-1,7-BISPHOSPHATE 7-PHOSPHATASE"/>
    <property type="match status" value="1"/>
</dbReference>
<dbReference type="InterPro" id="IPR006549">
    <property type="entry name" value="HAD-SF_hydro_IIIA"/>
</dbReference>
<reference evidence="9 10" key="1">
    <citation type="submission" date="2016-10" db="EMBL/GenBank/DDBJ databases">
        <authorList>
            <person name="de Groot N.N."/>
        </authorList>
    </citation>
    <scope>NUCLEOTIDE SEQUENCE [LARGE SCALE GENOMIC DNA]</scope>
    <source>
        <strain evidence="9 10">CGMCC 4.5739</strain>
    </source>
</reference>
<organism evidence="9 10">
    <name type="scientific">Streptomyces aidingensis</name>
    <dbReference type="NCBI Taxonomy" id="910347"/>
    <lineage>
        <taxon>Bacteria</taxon>
        <taxon>Bacillati</taxon>
        <taxon>Actinomycetota</taxon>
        <taxon>Actinomycetes</taxon>
        <taxon>Kitasatosporales</taxon>
        <taxon>Streptomycetaceae</taxon>
        <taxon>Streptomyces</taxon>
    </lineage>
</organism>
<dbReference type="NCBIfam" id="TIGR01662">
    <property type="entry name" value="HAD-SF-IIIA"/>
    <property type="match status" value="1"/>
</dbReference>
<protein>
    <recommendedName>
        <fullName evidence="7">D,D-heptose 1,7-bisphosphate phosphatase</fullName>
    </recommendedName>
</protein>
<keyword evidence="10" id="KW-1185">Reference proteome</keyword>
<gene>
    <name evidence="9" type="ORF">SAMN05421773_105111</name>
</gene>
<feature type="compositionally biased region" description="Basic and acidic residues" evidence="8">
    <location>
        <begin position="322"/>
        <end position="336"/>
    </location>
</feature>
<dbReference type="GO" id="GO:0046872">
    <property type="term" value="F:metal ion binding"/>
    <property type="evidence" value="ECO:0007669"/>
    <property type="project" value="UniProtKB-KW"/>
</dbReference>
<evidence type="ECO:0000256" key="4">
    <source>
        <dbReference type="ARBA" id="ARBA00022723"/>
    </source>
</evidence>
<proteinExistence type="inferred from homology"/>
<dbReference type="InterPro" id="IPR006439">
    <property type="entry name" value="HAD-SF_hydro_IA"/>
</dbReference>
<feature type="compositionally biased region" description="Gly residues" evidence="8">
    <location>
        <begin position="304"/>
        <end position="318"/>
    </location>
</feature>
<dbReference type="Gene3D" id="3.40.50.1000">
    <property type="entry name" value="HAD superfamily/HAD-like"/>
    <property type="match status" value="1"/>
</dbReference>
<comment type="subcellular location">
    <subcellularLocation>
        <location evidence="1">Cytoplasm</location>
    </subcellularLocation>
</comment>